<evidence type="ECO:0000313" key="2">
    <source>
        <dbReference type="Proteomes" id="UP000308978"/>
    </source>
</evidence>
<gene>
    <name evidence="1" type="ORF">E5986_08045</name>
</gene>
<organism evidence="1 2">
    <name type="scientific">Adlercreutzia caecimuris</name>
    <dbReference type="NCBI Taxonomy" id="671266"/>
    <lineage>
        <taxon>Bacteria</taxon>
        <taxon>Bacillati</taxon>
        <taxon>Actinomycetota</taxon>
        <taxon>Coriobacteriia</taxon>
        <taxon>Eggerthellales</taxon>
        <taxon>Eggerthellaceae</taxon>
        <taxon>Adlercreutzia</taxon>
    </lineage>
</organism>
<sequence>MGILIDTVSALAEPRTKSLGRDMEEWKSLANFLGIDPDTRPDARSEATYYACLKILSETVGKLPMRLMRTMPDGGIVTDYDHPVYQCLCRRPNPYQGAAEFFANIELDRLHRGNAYILKEIRRNGGLYLWRLPPGQVDVVWDETRAIDRVPDVYYRWAAPGGVRTFKSYQIMHLRSADSPDSLRGIPLISRLAGLVRGSVKAQSFQNDLIGSGLTAKAVLQYSADISDGKVTKFTAGIERYAKGDLSDDGVKNIIPIPVGTTLQPLNTKLTDAQFAELKKYSAAQIAAAFGIKPQQINDMTKQSYASSQAQQEAFYQDTMLYIFRAYEDEITWKLANSGLIGSDHFCQFDTETMLRSDYATTVDANKKAIESGQIMPSEARKKLNLPAHKDGNVLLCNGAMIPMSMAGRCNVSVQDPAGEGGESQ</sequence>
<dbReference type="RefSeq" id="WP_136434906.1">
    <property type="nucleotide sequence ID" value="NZ_SSTJ01000010.1"/>
</dbReference>
<comment type="caution">
    <text evidence="1">The sequence shown here is derived from an EMBL/GenBank/DDBJ whole genome shotgun (WGS) entry which is preliminary data.</text>
</comment>
<name>A0A4S4G2V2_9ACTN</name>
<dbReference type="AlphaFoldDB" id="A0A4S4G2V2"/>
<dbReference type="Pfam" id="PF04860">
    <property type="entry name" value="Phage_portal"/>
    <property type="match status" value="1"/>
</dbReference>
<protein>
    <submittedName>
        <fullName evidence="1">Phage portal protein</fullName>
    </submittedName>
</protein>
<evidence type="ECO:0000313" key="1">
    <source>
        <dbReference type="EMBL" id="THG36842.1"/>
    </source>
</evidence>
<dbReference type="InterPro" id="IPR006427">
    <property type="entry name" value="Portal_HK97"/>
</dbReference>
<dbReference type="Proteomes" id="UP000308978">
    <property type="component" value="Unassembled WGS sequence"/>
</dbReference>
<dbReference type="EMBL" id="SSTJ01000010">
    <property type="protein sequence ID" value="THG36842.1"/>
    <property type="molecule type" value="Genomic_DNA"/>
</dbReference>
<dbReference type="NCBIfam" id="TIGR01537">
    <property type="entry name" value="portal_HK97"/>
    <property type="match status" value="1"/>
</dbReference>
<proteinExistence type="predicted"/>
<dbReference type="InterPro" id="IPR006944">
    <property type="entry name" value="Phage/GTA_portal"/>
</dbReference>
<accession>A0A4S4G2V2</accession>
<reference evidence="1 2" key="1">
    <citation type="submission" date="2019-04" db="EMBL/GenBank/DDBJ databases">
        <title>Microbes associate with the intestines of laboratory mice.</title>
        <authorList>
            <person name="Navarre W."/>
            <person name="Wong E."/>
            <person name="Huang K.C."/>
            <person name="Tropini C."/>
            <person name="Ng K."/>
            <person name="Yu B."/>
        </authorList>
    </citation>
    <scope>NUCLEOTIDE SEQUENCE [LARGE SCALE GENOMIC DNA]</scope>
    <source>
        <strain evidence="1 2">NM80_B27</strain>
    </source>
</reference>